<accession>A0A2S2KQV8</accession>
<dbReference type="GO" id="GO:0004888">
    <property type="term" value="F:transmembrane signaling receptor activity"/>
    <property type="evidence" value="ECO:0007669"/>
    <property type="project" value="InterPro"/>
</dbReference>
<sequence length="457" mass="50067">MSTQKTKIIDENTILKSESTDNINTNSNSMGTKVLKSFDQAVASSEELSETVTQLESASRSQTSGVEEVSQSLQSIASAIQGVAKNATKAMEMMRQSEEISKTISADAEKGMNKMDSMKSIVSESSNDVKKLAVELSKVDNMTGFITQIAEQTNLLALNAAIEAARAGDVGRGFAVVADEVRRLAENSKKGAEDISELVSSLKNSSDKTTGSIEKGNSIVQDAHEVITNILTSIKNISVSISEVVSQMQEISVATEEVSSGTEEATAASEEVLSVAQTNLESFEDIVKAKDKETKSLKDAYKDARTLSEITNVLDSSTIISTTDVDGISDYVNHFFLDISKFPEEELKGEMHRIFKSDWHDEKLFDLLWKTISSGKIFQTYLRNKTKDGKRFWTKTVVSPTFDENNNVKGYVIIGTPITEIMEMTGMEEACRDIDAGKIVKPQIKEIVEKLKKGNIK</sequence>
<keyword evidence="1 3" id="KW-0807">Transducer</keyword>
<dbReference type="Proteomes" id="UP000245829">
    <property type="component" value="Unassembled WGS sequence"/>
</dbReference>
<organism evidence="6 7">
    <name type="scientific">Nitrosopumilus zosterae</name>
    <dbReference type="NCBI Taxonomy" id="718286"/>
    <lineage>
        <taxon>Archaea</taxon>
        <taxon>Nitrososphaerota</taxon>
        <taxon>Nitrososphaeria</taxon>
        <taxon>Nitrosopumilales</taxon>
        <taxon>Nitrosopumilaceae</taxon>
        <taxon>Nitrosopumilus</taxon>
    </lineage>
</organism>
<dbReference type="OrthoDB" id="3369at2157"/>
<dbReference type="PANTHER" id="PTHR32089">
    <property type="entry name" value="METHYL-ACCEPTING CHEMOTAXIS PROTEIN MCPB"/>
    <property type="match status" value="1"/>
</dbReference>
<dbReference type="InterPro" id="IPR001610">
    <property type="entry name" value="PAC"/>
</dbReference>
<gene>
    <name evidence="6" type="ORF">NZNM25_07120</name>
</gene>
<evidence type="ECO:0000313" key="6">
    <source>
        <dbReference type="EMBL" id="GBH33921.1"/>
    </source>
</evidence>
<dbReference type="GO" id="GO:0006935">
    <property type="term" value="P:chemotaxis"/>
    <property type="evidence" value="ECO:0007669"/>
    <property type="project" value="InterPro"/>
</dbReference>
<evidence type="ECO:0000256" key="2">
    <source>
        <dbReference type="ARBA" id="ARBA00029447"/>
    </source>
</evidence>
<dbReference type="GO" id="GO:0007165">
    <property type="term" value="P:signal transduction"/>
    <property type="evidence" value="ECO:0007669"/>
    <property type="project" value="UniProtKB-KW"/>
</dbReference>
<dbReference type="InterPro" id="IPR004090">
    <property type="entry name" value="Chemotax_Me-accpt_rcpt"/>
</dbReference>
<feature type="domain" description="PAC" evidence="5">
    <location>
        <begin position="376"/>
        <end position="430"/>
    </location>
</feature>
<protein>
    <recommendedName>
        <fullName evidence="8">Chemotaxis protein</fullName>
    </recommendedName>
</protein>
<dbReference type="EMBL" id="BGKI01000004">
    <property type="protein sequence ID" value="GBH33921.1"/>
    <property type="molecule type" value="Genomic_DNA"/>
</dbReference>
<dbReference type="SUPFAM" id="SSF55785">
    <property type="entry name" value="PYP-like sensor domain (PAS domain)"/>
    <property type="match status" value="1"/>
</dbReference>
<comment type="similarity">
    <text evidence="2">Belongs to the methyl-accepting chemotaxis (MCP) protein family.</text>
</comment>
<dbReference type="GO" id="GO:0016020">
    <property type="term" value="C:membrane"/>
    <property type="evidence" value="ECO:0007669"/>
    <property type="project" value="InterPro"/>
</dbReference>
<dbReference type="InterPro" id="IPR000700">
    <property type="entry name" value="PAS-assoc_C"/>
</dbReference>
<dbReference type="Pfam" id="PF00015">
    <property type="entry name" value="MCPsignal"/>
    <property type="match status" value="1"/>
</dbReference>
<dbReference type="Pfam" id="PF13426">
    <property type="entry name" value="PAS_9"/>
    <property type="match status" value="1"/>
</dbReference>
<evidence type="ECO:0000256" key="1">
    <source>
        <dbReference type="ARBA" id="ARBA00023224"/>
    </source>
</evidence>
<dbReference type="InterPro" id="IPR004089">
    <property type="entry name" value="MCPsignal_dom"/>
</dbReference>
<evidence type="ECO:0000256" key="3">
    <source>
        <dbReference type="PROSITE-ProRule" id="PRU00284"/>
    </source>
</evidence>
<dbReference type="PROSITE" id="PS50113">
    <property type="entry name" value="PAC"/>
    <property type="match status" value="1"/>
</dbReference>
<dbReference type="Gene3D" id="1.10.287.950">
    <property type="entry name" value="Methyl-accepting chemotaxis protein"/>
    <property type="match status" value="1"/>
</dbReference>
<dbReference type="NCBIfam" id="TIGR00229">
    <property type="entry name" value="sensory_box"/>
    <property type="match status" value="1"/>
</dbReference>
<dbReference type="SUPFAM" id="SSF58104">
    <property type="entry name" value="Methyl-accepting chemotaxis protein (MCP) signaling domain"/>
    <property type="match status" value="1"/>
</dbReference>
<dbReference type="GeneID" id="76208963"/>
<evidence type="ECO:0000259" key="5">
    <source>
        <dbReference type="PROSITE" id="PS50113"/>
    </source>
</evidence>
<dbReference type="PROSITE" id="PS50111">
    <property type="entry name" value="CHEMOTAXIS_TRANSDUC_2"/>
    <property type="match status" value="1"/>
</dbReference>
<dbReference type="InterPro" id="IPR035965">
    <property type="entry name" value="PAS-like_dom_sf"/>
</dbReference>
<dbReference type="PANTHER" id="PTHR32089:SF112">
    <property type="entry name" value="LYSOZYME-LIKE PROTEIN-RELATED"/>
    <property type="match status" value="1"/>
</dbReference>
<evidence type="ECO:0000313" key="7">
    <source>
        <dbReference type="Proteomes" id="UP000245829"/>
    </source>
</evidence>
<dbReference type="PRINTS" id="PR00260">
    <property type="entry name" value="CHEMTRNSDUCR"/>
</dbReference>
<evidence type="ECO:0008006" key="8">
    <source>
        <dbReference type="Google" id="ProtNLM"/>
    </source>
</evidence>
<dbReference type="SMART" id="SM00283">
    <property type="entry name" value="MA"/>
    <property type="match status" value="1"/>
</dbReference>
<proteinExistence type="inferred from homology"/>
<keyword evidence="7" id="KW-1185">Reference proteome</keyword>
<dbReference type="RefSeq" id="WP_109876578.1">
    <property type="nucleotide sequence ID" value="NZ_AP026695.1"/>
</dbReference>
<feature type="domain" description="Methyl-accepting transducer" evidence="4">
    <location>
        <begin position="37"/>
        <end position="273"/>
    </location>
</feature>
<evidence type="ECO:0000259" key="4">
    <source>
        <dbReference type="PROSITE" id="PS50111"/>
    </source>
</evidence>
<dbReference type="CDD" id="cd11386">
    <property type="entry name" value="MCP_signal"/>
    <property type="match status" value="1"/>
</dbReference>
<reference evidence="6 7" key="1">
    <citation type="submission" date="2018-05" db="EMBL/GenBank/DDBJ databases">
        <title>genome sequencing of Nitrosopumilus sp. NM25.</title>
        <authorList>
            <person name="Mori K."/>
            <person name="Nakagawa T."/>
        </authorList>
    </citation>
    <scope>NUCLEOTIDE SEQUENCE [LARGE SCALE GENOMIC DNA]</scope>
    <source>
        <strain evidence="6 7">NM25</strain>
    </source>
</reference>
<dbReference type="InterPro" id="IPR000014">
    <property type="entry name" value="PAS"/>
</dbReference>
<comment type="caution">
    <text evidence="6">The sequence shown here is derived from an EMBL/GenBank/DDBJ whole genome shotgun (WGS) entry which is preliminary data.</text>
</comment>
<dbReference type="CDD" id="cd00130">
    <property type="entry name" value="PAS"/>
    <property type="match status" value="1"/>
</dbReference>
<dbReference type="SMART" id="SM00086">
    <property type="entry name" value="PAC"/>
    <property type="match status" value="1"/>
</dbReference>
<dbReference type="AlphaFoldDB" id="A0A2S2KQV8"/>
<dbReference type="Gene3D" id="3.30.450.20">
    <property type="entry name" value="PAS domain"/>
    <property type="match status" value="1"/>
</dbReference>
<name>A0A2S2KQV8_9ARCH</name>